<comment type="caution">
    <text evidence="3">The sequence shown here is derived from an EMBL/GenBank/DDBJ whole genome shotgun (WGS) entry which is preliminary data.</text>
</comment>
<dbReference type="AlphaFoldDB" id="A0A427XL21"/>
<accession>A0A427XL21</accession>
<organism evidence="3 4">
    <name type="scientific">Apiotrichum porosum</name>
    <dbReference type="NCBI Taxonomy" id="105984"/>
    <lineage>
        <taxon>Eukaryota</taxon>
        <taxon>Fungi</taxon>
        <taxon>Dikarya</taxon>
        <taxon>Basidiomycota</taxon>
        <taxon>Agaricomycotina</taxon>
        <taxon>Tremellomycetes</taxon>
        <taxon>Trichosporonales</taxon>
        <taxon>Trichosporonaceae</taxon>
        <taxon>Apiotrichum</taxon>
    </lineage>
</organism>
<proteinExistence type="inferred from homology"/>
<comment type="similarity">
    <text evidence="1">Belongs to the inositol monophosphatase superfamily.</text>
</comment>
<dbReference type="OrthoDB" id="10254945at2759"/>
<dbReference type="Pfam" id="PF00459">
    <property type="entry name" value="Inositol_P"/>
    <property type="match status" value="1"/>
</dbReference>
<evidence type="ECO:0000313" key="4">
    <source>
        <dbReference type="Proteomes" id="UP000279236"/>
    </source>
</evidence>
<dbReference type="InterPro" id="IPR000760">
    <property type="entry name" value="Inositol_monophosphatase-like"/>
</dbReference>
<keyword evidence="2" id="KW-0460">Magnesium</keyword>
<reference evidence="3 4" key="1">
    <citation type="submission" date="2018-11" db="EMBL/GenBank/DDBJ databases">
        <title>Genome sequence of Apiotrichum porosum DSM 27194.</title>
        <authorList>
            <person name="Aliyu H."/>
            <person name="Gorte O."/>
            <person name="Ochsenreither K."/>
        </authorList>
    </citation>
    <scope>NUCLEOTIDE SEQUENCE [LARGE SCALE GENOMIC DNA]</scope>
    <source>
        <strain evidence="3 4">DSM 27194</strain>
    </source>
</reference>
<dbReference type="GO" id="GO:0007165">
    <property type="term" value="P:signal transduction"/>
    <property type="evidence" value="ECO:0007669"/>
    <property type="project" value="TreeGrafter"/>
</dbReference>
<dbReference type="STRING" id="105984.A0A427XL21"/>
<dbReference type="GO" id="GO:0008934">
    <property type="term" value="F:inositol monophosphate 1-phosphatase activity"/>
    <property type="evidence" value="ECO:0007669"/>
    <property type="project" value="TreeGrafter"/>
</dbReference>
<dbReference type="PANTHER" id="PTHR20854:SF4">
    <property type="entry name" value="INOSITOL-1-MONOPHOSPHATASE-RELATED"/>
    <property type="match status" value="1"/>
</dbReference>
<dbReference type="Proteomes" id="UP000279236">
    <property type="component" value="Unassembled WGS sequence"/>
</dbReference>
<dbReference type="Gene3D" id="3.30.540.10">
    <property type="entry name" value="Fructose-1,6-Bisphosphatase, subunit A, domain 1"/>
    <property type="match status" value="1"/>
</dbReference>
<comment type="cofactor">
    <cofactor evidence="2">
        <name>Mg(2+)</name>
        <dbReference type="ChEBI" id="CHEBI:18420"/>
    </cofactor>
</comment>
<dbReference type="SUPFAM" id="SSF56655">
    <property type="entry name" value="Carbohydrate phosphatase"/>
    <property type="match status" value="1"/>
</dbReference>
<dbReference type="RefSeq" id="XP_028474708.1">
    <property type="nucleotide sequence ID" value="XM_028624540.1"/>
</dbReference>
<dbReference type="PRINTS" id="PR00377">
    <property type="entry name" value="IMPHPHTASES"/>
</dbReference>
<evidence type="ECO:0000256" key="1">
    <source>
        <dbReference type="ARBA" id="ARBA00009759"/>
    </source>
</evidence>
<gene>
    <name evidence="3" type="ORF">EHS24_009249</name>
</gene>
<dbReference type="GeneID" id="39593792"/>
<dbReference type="EMBL" id="RSCE01000009">
    <property type="protein sequence ID" value="RSH79599.1"/>
    <property type="molecule type" value="Genomic_DNA"/>
</dbReference>
<protein>
    <submittedName>
        <fullName evidence="3">Uncharacterized protein</fullName>
    </submittedName>
</protein>
<dbReference type="PANTHER" id="PTHR20854">
    <property type="entry name" value="INOSITOL MONOPHOSPHATASE"/>
    <property type="match status" value="1"/>
</dbReference>
<keyword evidence="4" id="KW-1185">Reference proteome</keyword>
<feature type="binding site" evidence="2">
    <location>
        <position position="82"/>
    </location>
    <ligand>
        <name>Mg(2+)</name>
        <dbReference type="ChEBI" id="CHEBI:18420"/>
        <label>1</label>
        <note>catalytic</note>
    </ligand>
</feature>
<name>A0A427XL21_9TREE</name>
<evidence type="ECO:0000256" key="2">
    <source>
        <dbReference type="PIRSR" id="PIRSR600760-2"/>
    </source>
</evidence>
<evidence type="ECO:0000313" key="3">
    <source>
        <dbReference type="EMBL" id="RSH79599.1"/>
    </source>
</evidence>
<dbReference type="GO" id="GO:0046872">
    <property type="term" value="F:metal ion binding"/>
    <property type="evidence" value="ECO:0007669"/>
    <property type="project" value="UniProtKB-KW"/>
</dbReference>
<sequence length="99" mass="10793">MIANDMSPQVDVDEILAFTIKLALEAGEMIRVGQARRFACESAVEATKVNTVDLVTEVDKAVEASILKRISSAYPDHKFMGEETYAGEAITDDPTWIGS</sequence>
<keyword evidence="2" id="KW-0479">Metal-binding</keyword>
<dbReference type="GO" id="GO:0006020">
    <property type="term" value="P:inositol metabolic process"/>
    <property type="evidence" value="ECO:0007669"/>
    <property type="project" value="TreeGrafter"/>
</dbReference>